<feature type="domain" description="Reverse transcriptase" evidence="1">
    <location>
        <begin position="5"/>
        <end position="72"/>
    </location>
</feature>
<accession>A0A151RTM3</accession>
<dbReference type="PANTHER" id="PTHR35046">
    <property type="entry name" value="ZINC KNUCKLE (CCHC-TYPE) FAMILY PROTEIN"/>
    <property type="match status" value="1"/>
</dbReference>
<dbReference type="Pfam" id="PF00078">
    <property type="entry name" value="RVT_1"/>
    <property type="match status" value="1"/>
</dbReference>
<dbReference type="Gene3D" id="3.30.70.270">
    <property type="match status" value="1"/>
</dbReference>
<sequence>MVYNYKRLNDNTHIDGYTIPSKDVLINRIQKAKWFSKFDLKSGFHQVKMHPDSIKWTAFSCSEGLFEWKVMPKLEKRKLLHEKETPNTSYRTSSIKCFKYLQRCHIVFQCPTKKTMIMRGLKNYSMRIELKIEHVYPSDGDLLMIRRLLGSQSCEINTSQRENIFHTRCKILEQTCSLIIDNRSSRKCYNTRLFPKLVITTIPHPKTLQTSYMVVNQQVKVKFYIENYKDKVLCDVVPMEACHILVEDDRNLCYILLHLLKKFVLHTLTSTQVMEDQIQMKLMREKERNKKKNS</sequence>
<gene>
    <name evidence="2" type="ORF">KK1_032518</name>
</gene>
<proteinExistence type="predicted"/>
<organism evidence="2 3">
    <name type="scientific">Cajanus cajan</name>
    <name type="common">Pigeon pea</name>
    <name type="synonym">Cajanus indicus</name>
    <dbReference type="NCBI Taxonomy" id="3821"/>
    <lineage>
        <taxon>Eukaryota</taxon>
        <taxon>Viridiplantae</taxon>
        <taxon>Streptophyta</taxon>
        <taxon>Embryophyta</taxon>
        <taxon>Tracheophyta</taxon>
        <taxon>Spermatophyta</taxon>
        <taxon>Magnoliopsida</taxon>
        <taxon>eudicotyledons</taxon>
        <taxon>Gunneridae</taxon>
        <taxon>Pentapetalae</taxon>
        <taxon>rosids</taxon>
        <taxon>fabids</taxon>
        <taxon>Fabales</taxon>
        <taxon>Fabaceae</taxon>
        <taxon>Papilionoideae</taxon>
        <taxon>50 kb inversion clade</taxon>
        <taxon>NPAAA clade</taxon>
        <taxon>indigoferoid/millettioid clade</taxon>
        <taxon>Phaseoleae</taxon>
        <taxon>Cajanus</taxon>
    </lineage>
</organism>
<dbReference type="EMBL" id="KQ483575">
    <property type="protein sequence ID" value="KYP45904.1"/>
    <property type="molecule type" value="Genomic_DNA"/>
</dbReference>
<dbReference type="PANTHER" id="PTHR35046:SF9">
    <property type="entry name" value="RNA-DIRECTED DNA POLYMERASE"/>
    <property type="match status" value="1"/>
</dbReference>
<evidence type="ECO:0000259" key="1">
    <source>
        <dbReference type="Pfam" id="PF00078"/>
    </source>
</evidence>
<dbReference type="Gramene" id="C.cajan_35666.t">
    <property type="protein sequence ID" value="C.cajan_35666.t"/>
    <property type="gene ID" value="C.cajan_35666"/>
</dbReference>
<dbReference type="AlphaFoldDB" id="A0A151RTM3"/>
<reference evidence="2" key="1">
    <citation type="journal article" date="2012" name="Nat. Biotechnol.">
        <title>Draft genome sequence of pigeonpea (Cajanus cajan), an orphan legume crop of resource-poor farmers.</title>
        <authorList>
            <person name="Varshney R.K."/>
            <person name="Chen W."/>
            <person name="Li Y."/>
            <person name="Bharti A.K."/>
            <person name="Saxena R.K."/>
            <person name="Schlueter J.A."/>
            <person name="Donoghue M.T."/>
            <person name="Azam S."/>
            <person name="Fan G."/>
            <person name="Whaley A.M."/>
            <person name="Farmer A.D."/>
            <person name="Sheridan J."/>
            <person name="Iwata A."/>
            <person name="Tuteja R."/>
            <person name="Penmetsa R.V."/>
            <person name="Wu W."/>
            <person name="Upadhyaya H.D."/>
            <person name="Yang S.P."/>
            <person name="Shah T."/>
            <person name="Saxena K.B."/>
            <person name="Michael T."/>
            <person name="McCombie W.R."/>
            <person name="Yang B."/>
            <person name="Zhang G."/>
            <person name="Yang H."/>
            <person name="Wang J."/>
            <person name="Spillane C."/>
            <person name="Cook D.R."/>
            <person name="May G.D."/>
            <person name="Xu X."/>
            <person name="Jackson S.A."/>
        </authorList>
    </citation>
    <scope>NUCLEOTIDE SEQUENCE [LARGE SCALE GENOMIC DNA]</scope>
</reference>
<dbReference type="InterPro" id="IPR043502">
    <property type="entry name" value="DNA/RNA_pol_sf"/>
</dbReference>
<name>A0A151RTM3_CAJCA</name>
<dbReference type="Proteomes" id="UP000075243">
    <property type="component" value="Unassembled WGS sequence"/>
</dbReference>
<keyword evidence="3" id="KW-1185">Reference proteome</keyword>
<protein>
    <submittedName>
        <fullName evidence="2">Polyprotein P3</fullName>
    </submittedName>
</protein>
<dbReference type="Gene3D" id="3.10.10.10">
    <property type="entry name" value="HIV Type 1 Reverse Transcriptase, subunit A, domain 1"/>
    <property type="match status" value="1"/>
</dbReference>
<dbReference type="InterPro" id="IPR000477">
    <property type="entry name" value="RT_dom"/>
</dbReference>
<evidence type="ECO:0000313" key="2">
    <source>
        <dbReference type="EMBL" id="KYP45904.1"/>
    </source>
</evidence>
<dbReference type="InterPro" id="IPR043128">
    <property type="entry name" value="Rev_trsase/Diguanyl_cyclase"/>
</dbReference>
<evidence type="ECO:0000313" key="3">
    <source>
        <dbReference type="Proteomes" id="UP000075243"/>
    </source>
</evidence>
<dbReference type="SUPFAM" id="SSF56672">
    <property type="entry name" value="DNA/RNA polymerases"/>
    <property type="match status" value="1"/>
</dbReference>